<dbReference type="RefSeq" id="XP_014149281.1">
    <property type="nucleotide sequence ID" value="XM_014293806.1"/>
</dbReference>
<gene>
    <name evidence="2" type="ORF">SARC_12094</name>
</gene>
<sequence>FQKDLLTRSPISTTRRQAPPQEEESRKRQKTTHTSEAEAEAQSSNQIDRLSQSAYGDSRRTMYIPGTRSGTSDGDTGTGSREKVSRASQKEKESAKPPKGVHMSHVQLKPLPSAPPKIATVPRETTRRHSMDSI</sequence>
<evidence type="ECO:0000313" key="2">
    <source>
        <dbReference type="EMBL" id="KNC75379.1"/>
    </source>
</evidence>
<protein>
    <submittedName>
        <fullName evidence="2">Uncharacterized protein</fullName>
    </submittedName>
</protein>
<dbReference type="EMBL" id="KQ243664">
    <property type="protein sequence ID" value="KNC75379.1"/>
    <property type="molecule type" value="Genomic_DNA"/>
</dbReference>
<dbReference type="GeneID" id="25912598"/>
<evidence type="ECO:0000313" key="3">
    <source>
        <dbReference type="Proteomes" id="UP000054560"/>
    </source>
</evidence>
<feature type="non-terminal residue" evidence="2">
    <location>
        <position position="1"/>
    </location>
</feature>
<dbReference type="AlphaFoldDB" id="A0A0L0FF25"/>
<feature type="compositionally biased region" description="Low complexity" evidence="1">
    <location>
        <begin position="66"/>
        <end position="79"/>
    </location>
</feature>
<evidence type="ECO:0000256" key="1">
    <source>
        <dbReference type="SAM" id="MobiDB-lite"/>
    </source>
</evidence>
<accession>A0A0L0FF25</accession>
<feature type="compositionally biased region" description="Basic and acidic residues" evidence="1">
    <location>
        <begin position="80"/>
        <end position="96"/>
    </location>
</feature>
<feature type="non-terminal residue" evidence="2">
    <location>
        <position position="134"/>
    </location>
</feature>
<organism evidence="2 3">
    <name type="scientific">Sphaeroforma arctica JP610</name>
    <dbReference type="NCBI Taxonomy" id="667725"/>
    <lineage>
        <taxon>Eukaryota</taxon>
        <taxon>Ichthyosporea</taxon>
        <taxon>Ichthyophonida</taxon>
        <taxon>Sphaeroforma</taxon>
    </lineage>
</organism>
<dbReference type="Proteomes" id="UP000054560">
    <property type="component" value="Unassembled WGS sequence"/>
</dbReference>
<proteinExistence type="predicted"/>
<feature type="region of interest" description="Disordered" evidence="1">
    <location>
        <begin position="1"/>
        <end position="134"/>
    </location>
</feature>
<keyword evidence="3" id="KW-1185">Reference proteome</keyword>
<feature type="compositionally biased region" description="Polar residues" evidence="1">
    <location>
        <begin position="41"/>
        <end position="55"/>
    </location>
</feature>
<name>A0A0L0FF25_9EUKA</name>
<reference evidence="2 3" key="1">
    <citation type="submission" date="2011-02" db="EMBL/GenBank/DDBJ databases">
        <title>The Genome Sequence of Sphaeroforma arctica JP610.</title>
        <authorList>
            <consortium name="The Broad Institute Genome Sequencing Platform"/>
            <person name="Russ C."/>
            <person name="Cuomo C."/>
            <person name="Young S.K."/>
            <person name="Zeng Q."/>
            <person name="Gargeya S."/>
            <person name="Alvarado L."/>
            <person name="Berlin A."/>
            <person name="Chapman S.B."/>
            <person name="Chen Z."/>
            <person name="Freedman E."/>
            <person name="Gellesch M."/>
            <person name="Goldberg J."/>
            <person name="Griggs A."/>
            <person name="Gujja S."/>
            <person name="Heilman E."/>
            <person name="Heiman D."/>
            <person name="Howarth C."/>
            <person name="Mehta T."/>
            <person name="Neiman D."/>
            <person name="Pearson M."/>
            <person name="Roberts A."/>
            <person name="Saif S."/>
            <person name="Shea T."/>
            <person name="Shenoy N."/>
            <person name="Sisk P."/>
            <person name="Stolte C."/>
            <person name="Sykes S."/>
            <person name="White J."/>
            <person name="Yandava C."/>
            <person name="Burger G."/>
            <person name="Gray M.W."/>
            <person name="Holland P.W.H."/>
            <person name="King N."/>
            <person name="Lang F.B.F."/>
            <person name="Roger A.J."/>
            <person name="Ruiz-Trillo I."/>
            <person name="Haas B."/>
            <person name="Nusbaum C."/>
            <person name="Birren B."/>
        </authorList>
    </citation>
    <scope>NUCLEOTIDE SEQUENCE [LARGE SCALE GENOMIC DNA]</scope>
    <source>
        <strain evidence="2 3">JP610</strain>
    </source>
</reference>
<feature type="compositionally biased region" description="Basic and acidic residues" evidence="1">
    <location>
        <begin position="124"/>
        <end position="134"/>
    </location>
</feature>